<dbReference type="EMBL" id="CM042017">
    <property type="protein sequence ID" value="KAI3689601.1"/>
    <property type="molecule type" value="Genomic_DNA"/>
</dbReference>
<gene>
    <name evidence="1" type="ORF">L2E82_47564</name>
</gene>
<evidence type="ECO:0000313" key="1">
    <source>
        <dbReference type="EMBL" id="KAI3689601.1"/>
    </source>
</evidence>
<accession>A0ACB8YVY4</accession>
<organism evidence="1 2">
    <name type="scientific">Cichorium intybus</name>
    <name type="common">Chicory</name>
    <dbReference type="NCBI Taxonomy" id="13427"/>
    <lineage>
        <taxon>Eukaryota</taxon>
        <taxon>Viridiplantae</taxon>
        <taxon>Streptophyta</taxon>
        <taxon>Embryophyta</taxon>
        <taxon>Tracheophyta</taxon>
        <taxon>Spermatophyta</taxon>
        <taxon>Magnoliopsida</taxon>
        <taxon>eudicotyledons</taxon>
        <taxon>Gunneridae</taxon>
        <taxon>Pentapetalae</taxon>
        <taxon>asterids</taxon>
        <taxon>campanulids</taxon>
        <taxon>Asterales</taxon>
        <taxon>Asteraceae</taxon>
        <taxon>Cichorioideae</taxon>
        <taxon>Cichorieae</taxon>
        <taxon>Cichoriinae</taxon>
        <taxon>Cichorium</taxon>
    </lineage>
</organism>
<sequence length="141" mass="16197">MTRCSTTVSVLKVVTARSVICVKLEGMKLDLKAEKTWKIMKKIINIPDPDFHDFDIDRSYGLNPDSRNRVQILGFFIRMLLNKSTYFRIFLDVKMLGEAVVHLSSFFSMGIRSLKLETPNLTMLVGNLTHLRVLYLDSVNI</sequence>
<reference evidence="1 2" key="2">
    <citation type="journal article" date="2022" name="Mol. Ecol. Resour.">
        <title>The genomes of chicory, endive, great burdock and yacon provide insights into Asteraceae paleo-polyploidization history and plant inulin production.</title>
        <authorList>
            <person name="Fan W."/>
            <person name="Wang S."/>
            <person name="Wang H."/>
            <person name="Wang A."/>
            <person name="Jiang F."/>
            <person name="Liu H."/>
            <person name="Zhao H."/>
            <person name="Xu D."/>
            <person name="Zhang Y."/>
        </authorList>
    </citation>
    <scope>NUCLEOTIDE SEQUENCE [LARGE SCALE GENOMIC DNA]</scope>
    <source>
        <strain evidence="2">cv. Punajuju</strain>
        <tissue evidence="1">Leaves</tissue>
    </source>
</reference>
<dbReference type="Proteomes" id="UP001055811">
    <property type="component" value="Linkage Group LG09"/>
</dbReference>
<proteinExistence type="predicted"/>
<protein>
    <submittedName>
        <fullName evidence="1">Uncharacterized protein</fullName>
    </submittedName>
</protein>
<keyword evidence="2" id="KW-1185">Reference proteome</keyword>
<evidence type="ECO:0000313" key="2">
    <source>
        <dbReference type="Proteomes" id="UP001055811"/>
    </source>
</evidence>
<name>A0ACB8YVY4_CICIN</name>
<comment type="caution">
    <text evidence="1">The sequence shown here is derived from an EMBL/GenBank/DDBJ whole genome shotgun (WGS) entry which is preliminary data.</text>
</comment>
<reference evidence="2" key="1">
    <citation type="journal article" date="2022" name="Mol. Ecol. Resour.">
        <title>The genomes of chicory, endive, great burdock and yacon provide insights into Asteraceae palaeo-polyploidization history and plant inulin production.</title>
        <authorList>
            <person name="Fan W."/>
            <person name="Wang S."/>
            <person name="Wang H."/>
            <person name="Wang A."/>
            <person name="Jiang F."/>
            <person name="Liu H."/>
            <person name="Zhao H."/>
            <person name="Xu D."/>
            <person name="Zhang Y."/>
        </authorList>
    </citation>
    <scope>NUCLEOTIDE SEQUENCE [LARGE SCALE GENOMIC DNA]</scope>
    <source>
        <strain evidence="2">cv. Punajuju</strain>
    </source>
</reference>